<dbReference type="OrthoDB" id="826659at2"/>
<dbReference type="RefSeq" id="WP_007138884.1">
    <property type="nucleotide sequence ID" value="NZ_AHKF01000020.1"/>
</dbReference>
<keyword evidence="2" id="KW-1185">Reference proteome</keyword>
<reference evidence="1 2" key="1">
    <citation type="journal article" date="2014" name="Acta Crystallogr. D">
        <title>Structure-based characterization and antifreeze properties of a hyperactive ice-binding protein from the Antarctic bacterium Flavobacterium frigoris PS1.</title>
        <authorList>
            <person name="Do H."/>
            <person name="Kim S.J."/>
            <person name="Kim H.J."/>
            <person name="Lee J.H."/>
        </authorList>
    </citation>
    <scope>NUCLEOTIDE SEQUENCE [LARGE SCALE GENOMIC DNA]</scope>
    <source>
        <strain evidence="1 2">PS1</strain>
    </source>
</reference>
<gene>
    <name evidence="1" type="ORF">HJ01_02707</name>
</gene>
<sequence length="162" mass="18542">MKTLKQFSMEPLLIMVTFSIIPEPNSNSDISDSPETKTTPPEEHDIIAIIVTNGSWKISYYWKSERDEMVNFNGFNFSFGANDALTVTDGTNTYKGSWSMLEANSNNKIITDLKFNIYLSYPMHFVKIIGGWENIEKSSDFFELKDQSFKNGITDFLTFSKN</sequence>
<dbReference type="Proteomes" id="UP000005566">
    <property type="component" value="Unassembled WGS sequence"/>
</dbReference>
<evidence type="ECO:0000313" key="2">
    <source>
        <dbReference type="Proteomes" id="UP000005566"/>
    </source>
</evidence>
<dbReference type="EMBL" id="AHKF01000020">
    <property type="protein sequence ID" value="EIA07839.1"/>
    <property type="molecule type" value="Genomic_DNA"/>
</dbReference>
<dbReference type="PATRIC" id="fig|1086011.3.peg.2653"/>
<evidence type="ECO:0000313" key="1">
    <source>
        <dbReference type="EMBL" id="EIA07839.1"/>
    </source>
</evidence>
<protein>
    <recommendedName>
        <fullName evidence="3">Lipocalin-like domain-containing protein</fullName>
    </recommendedName>
</protein>
<comment type="caution">
    <text evidence="1">The sequence shown here is derived from an EMBL/GenBank/DDBJ whole genome shotgun (WGS) entry which is preliminary data.</text>
</comment>
<organism evidence="1 2">
    <name type="scientific">Flavobacterium frigoris (strain PS1)</name>
    <dbReference type="NCBI Taxonomy" id="1086011"/>
    <lineage>
        <taxon>Bacteria</taxon>
        <taxon>Pseudomonadati</taxon>
        <taxon>Bacteroidota</taxon>
        <taxon>Flavobacteriia</taxon>
        <taxon>Flavobacteriales</taxon>
        <taxon>Flavobacteriaceae</taxon>
        <taxon>Flavobacterium</taxon>
    </lineage>
</organism>
<dbReference type="eggNOG" id="ENOG5032UG7">
    <property type="taxonomic scope" value="Bacteria"/>
</dbReference>
<dbReference type="AlphaFoldDB" id="H7FUG2"/>
<accession>H7FUG2</accession>
<name>H7FUG2_FLAFP</name>
<proteinExistence type="predicted"/>
<evidence type="ECO:0008006" key="3">
    <source>
        <dbReference type="Google" id="ProtNLM"/>
    </source>
</evidence>